<evidence type="ECO:0000313" key="3">
    <source>
        <dbReference type="Proteomes" id="UP001187343"/>
    </source>
</evidence>
<evidence type="ECO:0000313" key="2">
    <source>
        <dbReference type="EMBL" id="KAK2870242.1"/>
    </source>
</evidence>
<feature type="signal peptide" evidence="1">
    <location>
        <begin position="1"/>
        <end position="17"/>
    </location>
</feature>
<organism evidence="2 3">
    <name type="scientific">Cirrhinus molitorella</name>
    <name type="common">mud carp</name>
    <dbReference type="NCBI Taxonomy" id="172907"/>
    <lineage>
        <taxon>Eukaryota</taxon>
        <taxon>Metazoa</taxon>
        <taxon>Chordata</taxon>
        <taxon>Craniata</taxon>
        <taxon>Vertebrata</taxon>
        <taxon>Euteleostomi</taxon>
        <taxon>Actinopterygii</taxon>
        <taxon>Neopterygii</taxon>
        <taxon>Teleostei</taxon>
        <taxon>Ostariophysi</taxon>
        <taxon>Cypriniformes</taxon>
        <taxon>Cyprinidae</taxon>
        <taxon>Labeoninae</taxon>
        <taxon>Labeonini</taxon>
        <taxon>Cirrhinus</taxon>
    </lineage>
</organism>
<protein>
    <submittedName>
        <fullName evidence="2">Uncharacterized protein</fullName>
    </submittedName>
</protein>
<accession>A0AA88TAN1</accession>
<gene>
    <name evidence="2" type="ORF">Q8A67_024634</name>
</gene>
<dbReference type="EMBL" id="JAUYZG010000024">
    <property type="protein sequence ID" value="KAK2870242.1"/>
    <property type="molecule type" value="Genomic_DNA"/>
</dbReference>
<name>A0AA88TAN1_9TELE</name>
<sequence length="77" mass="8463">MWIQPSSIFVAFRPSLCLTCIDSAQEAPKHNLKVNIHSICLCLHNGGSYMPTGANDEMQTSLLQYIVKLNCSGLPVI</sequence>
<reference evidence="2" key="1">
    <citation type="submission" date="2023-08" db="EMBL/GenBank/DDBJ databases">
        <title>Chromosome-level Genome Assembly of mud carp (Cirrhinus molitorella).</title>
        <authorList>
            <person name="Liu H."/>
        </authorList>
    </citation>
    <scope>NUCLEOTIDE SEQUENCE</scope>
    <source>
        <strain evidence="2">Prfri</strain>
        <tissue evidence="2">Muscle</tissue>
    </source>
</reference>
<keyword evidence="1" id="KW-0732">Signal</keyword>
<dbReference type="AlphaFoldDB" id="A0AA88TAN1"/>
<evidence type="ECO:0000256" key="1">
    <source>
        <dbReference type="SAM" id="SignalP"/>
    </source>
</evidence>
<dbReference type="Proteomes" id="UP001187343">
    <property type="component" value="Unassembled WGS sequence"/>
</dbReference>
<feature type="chain" id="PRO_5041689183" evidence="1">
    <location>
        <begin position="18"/>
        <end position="77"/>
    </location>
</feature>
<comment type="caution">
    <text evidence="2">The sequence shown here is derived from an EMBL/GenBank/DDBJ whole genome shotgun (WGS) entry which is preliminary data.</text>
</comment>
<proteinExistence type="predicted"/>
<keyword evidence="3" id="KW-1185">Reference proteome</keyword>